<dbReference type="InterPro" id="IPR045257">
    <property type="entry name" value="E2/Pdx1"/>
</dbReference>
<evidence type="ECO:0000259" key="4">
    <source>
        <dbReference type="PROSITE" id="PS51826"/>
    </source>
</evidence>
<dbReference type="InParanoid" id="A0A803T5T2"/>
<dbReference type="InterPro" id="IPR004167">
    <property type="entry name" value="PSBD"/>
</dbReference>
<reference evidence="5" key="3">
    <citation type="submission" date="2025-09" db="UniProtKB">
        <authorList>
            <consortium name="Ensembl"/>
        </authorList>
    </citation>
    <scope>IDENTIFICATION</scope>
</reference>
<evidence type="ECO:0000256" key="2">
    <source>
        <dbReference type="ARBA" id="ARBA00007317"/>
    </source>
</evidence>
<dbReference type="Gene3D" id="3.30.559.10">
    <property type="entry name" value="Chloramphenicol acetyltransferase-like domain"/>
    <property type="match status" value="1"/>
</dbReference>
<dbReference type="GO" id="GO:0016746">
    <property type="term" value="F:acyltransferase activity"/>
    <property type="evidence" value="ECO:0007669"/>
    <property type="project" value="InterPro"/>
</dbReference>
<dbReference type="Pfam" id="PF00198">
    <property type="entry name" value="2-oxoacid_dh"/>
    <property type="match status" value="1"/>
</dbReference>
<dbReference type="InterPro" id="IPR001078">
    <property type="entry name" value="2-oxoacid_DH_actylTfrase"/>
</dbReference>
<protein>
    <recommendedName>
        <fullName evidence="4">Peripheral subunit-binding (PSBD) domain-containing protein</fullName>
    </recommendedName>
</protein>
<dbReference type="Bgee" id="ENSACAG00000000254">
    <property type="expression patterns" value="Expressed in ovary and 9 other cell types or tissues"/>
</dbReference>
<dbReference type="GO" id="GO:0005759">
    <property type="term" value="C:mitochondrial matrix"/>
    <property type="evidence" value="ECO:0007669"/>
    <property type="project" value="UniProtKB-SubCell"/>
</dbReference>
<dbReference type="GO" id="GO:0045254">
    <property type="term" value="C:pyruvate dehydrogenase complex"/>
    <property type="evidence" value="ECO:0000318"/>
    <property type="project" value="GO_Central"/>
</dbReference>
<dbReference type="PROSITE" id="PS51826">
    <property type="entry name" value="PSBD"/>
    <property type="match status" value="1"/>
</dbReference>
<sequence length="434" mass="46094">MSLLLLTNKNVIPKEQHSVEGNTIEVLPNTGINKPVPQLDNWLPLTSVGIKEESPLKGQKPTAGSQSFPTCTPENIVRQLKNEGVTVDRAVSTDGDILAKVMAQEGSESMSLGTPTGLLVEEGQEWKRVEIPSVIGEAASFSGPLATTPVPTPLSSVASLHKAEQHPEKLQFRSSPAASDILESHGLDVSSCTPSDPRGIFSKEDALSLLEQIQKGKPLEGKPVVSSLPSQQIEVPLMPSPDGKPVSAEHSPAPPVSVPGLPPSTGTFTEVPTSNIGRVIAKRLTESKTSVSHAYATAECDLGAVLKLRQELAKERMVSDSGSKMQGVSLKDVPAGLAPGTTCKPYTSRAAIAAVKHHRVKLEQEAHVDFAMAKSKVAPVQTPPRLELHATLLTAQLLVPAMLQPANSPLQKDIVVPVPEGDYISQRKRVRGLA</sequence>
<dbReference type="PANTHER" id="PTHR23151">
    <property type="entry name" value="DIHYDROLIPOAMIDE ACETYL/SUCCINYL-TRANSFERASE-RELATED"/>
    <property type="match status" value="1"/>
</dbReference>
<dbReference type="GO" id="GO:0005739">
    <property type="term" value="C:mitochondrion"/>
    <property type="evidence" value="ECO:0000318"/>
    <property type="project" value="GO_Central"/>
</dbReference>
<dbReference type="Proteomes" id="UP000001646">
    <property type="component" value="Unplaced"/>
</dbReference>
<dbReference type="Ensembl" id="ENSACAT00000041333.1">
    <property type="protein sequence ID" value="ENSACAP00000030572.1"/>
    <property type="gene ID" value="ENSACAG00000000254.3"/>
</dbReference>
<dbReference type="InterPro" id="IPR036625">
    <property type="entry name" value="E3-bd_dom_sf"/>
</dbReference>
<dbReference type="InterPro" id="IPR023213">
    <property type="entry name" value="CAT-like_dom_sf"/>
</dbReference>
<comment type="similarity">
    <text evidence="2">Belongs to the 2-oxoacid dehydrogenase family.</text>
</comment>
<dbReference type="AlphaFoldDB" id="A0A803T5T2"/>
<evidence type="ECO:0000256" key="3">
    <source>
        <dbReference type="SAM" id="MobiDB-lite"/>
    </source>
</evidence>
<organism evidence="5 6">
    <name type="scientific">Anolis carolinensis</name>
    <name type="common">Green anole</name>
    <name type="synonym">American chameleon</name>
    <dbReference type="NCBI Taxonomy" id="28377"/>
    <lineage>
        <taxon>Eukaryota</taxon>
        <taxon>Metazoa</taxon>
        <taxon>Chordata</taxon>
        <taxon>Craniata</taxon>
        <taxon>Vertebrata</taxon>
        <taxon>Euteleostomi</taxon>
        <taxon>Lepidosauria</taxon>
        <taxon>Squamata</taxon>
        <taxon>Bifurcata</taxon>
        <taxon>Unidentata</taxon>
        <taxon>Episquamata</taxon>
        <taxon>Toxicofera</taxon>
        <taxon>Iguania</taxon>
        <taxon>Dactyloidae</taxon>
        <taxon>Anolis</taxon>
    </lineage>
</organism>
<feature type="domain" description="Peripheral subunit-binding (PSBD)" evidence="4">
    <location>
        <begin position="173"/>
        <end position="210"/>
    </location>
</feature>
<dbReference type="Pfam" id="PF05380">
    <property type="entry name" value="Peptidase_A17"/>
    <property type="match status" value="1"/>
</dbReference>
<evidence type="ECO:0000313" key="6">
    <source>
        <dbReference type="Proteomes" id="UP000001646"/>
    </source>
</evidence>
<name>A0A803T5T2_ANOCA</name>
<reference evidence="5" key="1">
    <citation type="submission" date="2009-12" db="EMBL/GenBank/DDBJ databases">
        <title>The Genome Sequence of Anolis carolinensis (Green Anole Lizard).</title>
        <authorList>
            <consortium name="The Genome Sequencing Platform"/>
            <person name="Di Palma F."/>
            <person name="Alfoldi J."/>
            <person name="Heiman D."/>
            <person name="Young S."/>
            <person name="Grabherr M."/>
            <person name="Johnson J."/>
            <person name="Lander E.S."/>
            <person name="Lindblad-Toh K."/>
        </authorList>
    </citation>
    <scope>NUCLEOTIDE SEQUENCE [LARGE SCALE GENOMIC DNA]</scope>
    <source>
        <strain evidence="5">JBL SC #1</strain>
    </source>
</reference>
<reference evidence="5" key="2">
    <citation type="submission" date="2025-08" db="UniProtKB">
        <authorList>
            <consortium name="Ensembl"/>
        </authorList>
    </citation>
    <scope>IDENTIFICATION</scope>
</reference>
<dbReference type="Gene3D" id="4.10.320.10">
    <property type="entry name" value="E3-binding domain"/>
    <property type="match status" value="1"/>
</dbReference>
<evidence type="ECO:0000313" key="5">
    <source>
        <dbReference type="Ensembl" id="ENSACAP00000030572.1"/>
    </source>
</evidence>
<evidence type="ECO:0000256" key="1">
    <source>
        <dbReference type="ARBA" id="ARBA00004305"/>
    </source>
</evidence>
<feature type="region of interest" description="Disordered" evidence="3">
    <location>
        <begin position="237"/>
        <end position="270"/>
    </location>
</feature>
<accession>A0A803T5T2</accession>
<dbReference type="SUPFAM" id="SSF52777">
    <property type="entry name" value="CoA-dependent acyltransferases"/>
    <property type="match status" value="1"/>
</dbReference>
<dbReference type="PANTHER" id="PTHR23151:SF90">
    <property type="entry name" value="DIHYDROLIPOYLLYSINE-RESIDUE ACETYLTRANSFERASE COMPONENT OF PYRUVATE DEHYDROGENASE COMPLEX, MITOCHONDRIAL-RELATED"/>
    <property type="match status" value="1"/>
</dbReference>
<dbReference type="InterPro" id="IPR008042">
    <property type="entry name" value="Retrotrans_Pao"/>
</dbReference>
<feature type="compositionally biased region" description="Pro residues" evidence="3">
    <location>
        <begin position="252"/>
        <end position="262"/>
    </location>
</feature>
<comment type="subcellular location">
    <subcellularLocation>
        <location evidence="1">Mitochondrion matrix</location>
    </subcellularLocation>
</comment>
<dbReference type="GeneTree" id="ENSGT00940000156046"/>
<proteinExistence type="inferred from homology"/>
<keyword evidence="6" id="KW-1185">Reference proteome</keyword>
<dbReference type="GO" id="GO:0006086">
    <property type="term" value="P:pyruvate decarboxylation to acetyl-CoA"/>
    <property type="evidence" value="ECO:0007669"/>
    <property type="project" value="InterPro"/>
</dbReference>